<evidence type="ECO:0000259" key="2">
    <source>
        <dbReference type="SMART" id="SM00827"/>
    </source>
</evidence>
<accession>A0A7X2H1H9</accession>
<comment type="caution">
    <text evidence="3">The sequence shown here is derived from an EMBL/GenBank/DDBJ whole genome shotgun (WGS) entry which is preliminary data.</text>
</comment>
<keyword evidence="3" id="KW-0012">Acyltransferase</keyword>
<sequence>MKPSTVFLFSGQGSQYYQMGSSLFQGNSTFKGYMNRLDERVQQQLGISPLYELYHVGRKATETFDHLPVTHLSIFMVEYSLASTLMNEGIIPDYVLGTSLGEFAAAAVAGIITADQAVDMLVTQVRYIEENCEQGGMLAILGNPAIFSQVPSIYEKCSLVSENYNMHFVISGSTGDLEKVAHDLDEQHILSVKLPVRYAFHSPMLSGIGSRYKTYLNSMNFQAPQISFISSLYGKEISRLPEAYFWNVIRYPILFRNALSGMEQSAPHLYIDVGPSGTLATMVKYNLAQDSMSQQHMVLTPYGRAEFNNIENLKQTLMLSKN</sequence>
<evidence type="ECO:0000313" key="3">
    <source>
        <dbReference type="EMBL" id="MRN51852.1"/>
    </source>
</evidence>
<dbReference type="InterPro" id="IPR014043">
    <property type="entry name" value="Acyl_transferase_dom"/>
</dbReference>
<evidence type="ECO:0000256" key="1">
    <source>
        <dbReference type="ARBA" id="ARBA00022679"/>
    </source>
</evidence>
<dbReference type="EMBL" id="WJXB01000001">
    <property type="protein sequence ID" value="MRN51852.1"/>
    <property type="molecule type" value="Genomic_DNA"/>
</dbReference>
<dbReference type="SUPFAM" id="SSF52151">
    <property type="entry name" value="FabD/lysophospholipase-like"/>
    <property type="match status" value="1"/>
</dbReference>
<dbReference type="SMART" id="SM00827">
    <property type="entry name" value="PKS_AT"/>
    <property type="match status" value="1"/>
</dbReference>
<dbReference type="InterPro" id="IPR016035">
    <property type="entry name" value="Acyl_Trfase/lysoPLipase"/>
</dbReference>
<organism evidence="3 4">
    <name type="scientific">Paenibacillus monticola</name>
    <dbReference type="NCBI Taxonomy" id="2666075"/>
    <lineage>
        <taxon>Bacteria</taxon>
        <taxon>Bacillati</taxon>
        <taxon>Bacillota</taxon>
        <taxon>Bacilli</taxon>
        <taxon>Bacillales</taxon>
        <taxon>Paenibacillaceae</taxon>
        <taxon>Paenibacillus</taxon>
    </lineage>
</organism>
<feature type="domain" description="Malonyl-CoA:ACP transacylase (MAT)" evidence="2">
    <location>
        <begin position="8"/>
        <end position="306"/>
    </location>
</feature>
<protein>
    <submittedName>
        <fullName evidence="3">Acyltransferase domain-containing protein</fullName>
    </submittedName>
</protein>
<gene>
    <name evidence="3" type="ORF">GJB61_02420</name>
</gene>
<dbReference type="AlphaFoldDB" id="A0A7X2H1H9"/>
<name>A0A7X2H1H9_9BACL</name>
<reference evidence="3 4" key="1">
    <citation type="submission" date="2019-11" db="EMBL/GenBank/DDBJ databases">
        <title>Paenibacillus monticola sp. nov., a novel PGPR strain isolated from mountain sample in China.</title>
        <authorList>
            <person name="Zhao Q."/>
            <person name="Li H.-P."/>
            <person name="Zhang J.-L."/>
        </authorList>
    </citation>
    <scope>NUCLEOTIDE SEQUENCE [LARGE SCALE GENOMIC DNA]</scope>
    <source>
        <strain evidence="3 4">LC-T2</strain>
    </source>
</reference>
<dbReference type="Pfam" id="PF00698">
    <property type="entry name" value="Acyl_transf_1"/>
    <property type="match status" value="1"/>
</dbReference>
<dbReference type="InterPro" id="IPR050444">
    <property type="entry name" value="Polyketide_Synthase"/>
</dbReference>
<proteinExistence type="predicted"/>
<keyword evidence="1 3" id="KW-0808">Transferase</keyword>
<dbReference type="PANTHER" id="PTHR45681:SF6">
    <property type="entry name" value="POLYKETIDE SYNTHASE 37"/>
    <property type="match status" value="1"/>
</dbReference>
<dbReference type="GO" id="GO:0016746">
    <property type="term" value="F:acyltransferase activity"/>
    <property type="evidence" value="ECO:0007669"/>
    <property type="project" value="UniProtKB-KW"/>
</dbReference>
<dbReference type="RefSeq" id="WP_154116744.1">
    <property type="nucleotide sequence ID" value="NZ_WJXB01000001.1"/>
</dbReference>
<dbReference type="Gene3D" id="3.40.366.10">
    <property type="entry name" value="Malonyl-Coenzyme A Acyl Carrier Protein, domain 2"/>
    <property type="match status" value="1"/>
</dbReference>
<keyword evidence="4" id="KW-1185">Reference proteome</keyword>
<dbReference type="PANTHER" id="PTHR45681">
    <property type="entry name" value="POLYKETIDE SYNTHASE 44-RELATED"/>
    <property type="match status" value="1"/>
</dbReference>
<dbReference type="Proteomes" id="UP000463051">
    <property type="component" value="Unassembled WGS sequence"/>
</dbReference>
<evidence type="ECO:0000313" key="4">
    <source>
        <dbReference type="Proteomes" id="UP000463051"/>
    </source>
</evidence>
<dbReference type="InterPro" id="IPR001227">
    <property type="entry name" value="Ac_transferase_dom_sf"/>
</dbReference>